<keyword evidence="12" id="KW-1185">Reference proteome</keyword>
<evidence type="ECO:0000256" key="2">
    <source>
        <dbReference type="ARBA" id="ARBA00004370"/>
    </source>
</evidence>
<comment type="caution">
    <text evidence="11">The sequence shown here is derived from an EMBL/GenBank/DDBJ whole genome shotgun (WGS) entry which is preliminary data.</text>
</comment>
<name>F1T9F7_9FIRM</name>
<sequence length="431" mass="47973">MIKKLRKKLVVMFVSFTMLAFTIMELLMVGNTVASVQESEMIFAGNMCDSIIEQIKNGVGISDPNLLSYIAKFHGFVYISDGISEKSSIESFVTSSDILIKQMKSGNTPFSTTVKADANTEIATRTMHLISGTQNEKYCGVNNAFQVSGTEYNLILIVPQSTTWEIIKSYCSWYPLVWLGMLLLISFMSRILIGKAIEPVEVTIRSQKRFIAAASHELKAPLSVIQANAETLCIDQADTASQKKQKVVLDECGRMSALIQSMLRLASSDAGSWKMSMKETDVDSLLIEAWEAFQESARNKNIRLELNIEEHYPKFTGDKEHIGMVLGILIDNAVSYSMPHLSVEMGAEVQQKQIVLFITDHGVGISNSEKEKVFERFYRADPSRNSKEHFGLGLCIAKEIVQLHQGIITLEDTPGGGCTFKVKLPIKNAKR</sequence>
<dbReference type="EMBL" id="ACXX02000002">
    <property type="protein sequence ID" value="EGD49139.1"/>
    <property type="molecule type" value="Genomic_DNA"/>
</dbReference>
<protein>
    <recommendedName>
        <fullName evidence="3">histidine kinase</fullName>
        <ecNumber evidence="3">2.7.13.3</ecNumber>
    </recommendedName>
</protein>
<dbReference type="GO" id="GO:0007234">
    <property type="term" value="P:osmosensory signaling via phosphorelay pathway"/>
    <property type="evidence" value="ECO:0007669"/>
    <property type="project" value="TreeGrafter"/>
</dbReference>
<dbReference type="InterPro" id="IPR036097">
    <property type="entry name" value="HisK_dim/P_sf"/>
</dbReference>
<evidence type="ECO:0000256" key="4">
    <source>
        <dbReference type="ARBA" id="ARBA00022553"/>
    </source>
</evidence>
<dbReference type="InterPro" id="IPR050351">
    <property type="entry name" value="BphY/WalK/GraS-like"/>
</dbReference>
<evidence type="ECO:0000256" key="5">
    <source>
        <dbReference type="ARBA" id="ARBA00022679"/>
    </source>
</evidence>
<dbReference type="FunFam" id="3.30.565.10:FF:000006">
    <property type="entry name" value="Sensor histidine kinase WalK"/>
    <property type="match status" value="1"/>
</dbReference>
<keyword evidence="8" id="KW-0067">ATP-binding</keyword>
<dbReference type="PANTHER" id="PTHR42878">
    <property type="entry name" value="TWO-COMPONENT HISTIDINE KINASE"/>
    <property type="match status" value="1"/>
</dbReference>
<dbReference type="SUPFAM" id="SSF47384">
    <property type="entry name" value="Homodimeric domain of signal transducing histidine kinase"/>
    <property type="match status" value="1"/>
</dbReference>
<evidence type="ECO:0000313" key="11">
    <source>
        <dbReference type="EMBL" id="EGD49139.1"/>
    </source>
</evidence>
<dbReference type="GO" id="GO:0016020">
    <property type="term" value="C:membrane"/>
    <property type="evidence" value="ECO:0007669"/>
    <property type="project" value="UniProtKB-SubCell"/>
</dbReference>
<dbReference type="Proteomes" id="UP000003860">
    <property type="component" value="Unassembled WGS sequence"/>
</dbReference>
<comment type="catalytic activity">
    <reaction evidence="1">
        <text>ATP + protein L-histidine = ADP + protein N-phospho-L-histidine.</text>
        <dbReference type="EC" id="2.7.13.3"/>
    </reaction>
</comment>
<dbReference type="EC" id="2.7.13.3" evidence="3"/>
<keyword evidence="9" id="KW-0902">Two-component regulatory system</keyword>
<evidence type="ECO:0000256" key="6">
    <source>
        <dbReference type="ARBA" id="ARBA00022741"/>
    </source>
</evidence>
<dbReference type="PANTHER" id="PTHR42878:SF7">
    <property type="entry name" value="SENSOR HISTIDINE KINASE GLRK"/>
    <property type="match status" value="1"/>
</dbReference>
<dbReference type="SMART" id="SM00388">
    <property type="entry name" value="HisKA"/>
    <property type="match status" value="1"/>
</dbReference>
<dbReference type="Pfam" id="PF00512">
    <property type="entry name" value="HisKA"/>
    <property type="match status" value="1"/>
</dbReference>
<dbReference type="GO" id="GO:0005524">
    <property type="term" value="F:ATP binding"/>
    <property type="evidence" value="ECO:0007669"/>
    <property type="project" value="UniProtKB-KW"/>
</dbReference>
<reference evidence="11" key="2">
    <citation type="submission" date="2011-01" db="EMBL/GenBank/DDBJ databases">
        <title>The Non-contiguous Finished genome of Clostridium papyrosolvens.</title>
        <authorList>
            <person name="Lucas S."/>
            <person name="Copeland A."/>
            <person name="Lapidus A."/>
            <person name="Cheng J.-F."/>
            <person name="Goodwin L."/>
            <person name="Pitluck S."/>
            <person name="Misra M."/>
            <person name="Chertkov O."/>
            <person name="Detter J.C."/>
            <person name="Han C."/>
            <person name="Tapia R."/>
            <person name="Land M."/>
            <person name="Hauser L."/>
            <person name="Kyrpides N."/>
            <person name="Ivanova N."/>
            <person name="Pagani I."/>
            <person name="Mouttaki H."/>
            <person name="He Z."/>
            <person name="Zhou J."/>
            <person name="Hemme C.L."/>
            <person name="Woyke T."/>
        </authorList>
    </citation>
    <scope>NUCLEOTIDE SEQUENCE [LARGE SCALE GENOMIC DNA]</scope>
    <source>
        <strain evidence="11">DSM 2782</strain>
    </source>
</reference>
<dbReference type="Gene3D" id="3.30.565.10">
    <property type="entry name" value="Histidine kinase-like ATPase, C-terminal domain"/>
    <property type="match status" value="1"/>
</dbReference>
<dbReference type="InterPro" id="IPR036890">
    <property type="entry name" value="HATPase_C_sf"/>
</dbReference>
<dbReference type="InterPro" id="IPR003594">
    <property type="entry name" value="HATPase_dom"/>
</dbReference>
<dbReference type="InterPro" id="IPR003661">
    <property type="entry name" value="HisK_dim/P_dom"/>
</dbReference>
<dbReference type="GO" id="GO:0000155">
    <property type="term" value="F:phosphorelay sensor kinase activity"/>
    <property type="evidence" value="ECO:0007669"/>
    <property type="project" value="InterPro"/>
</dbReference>
<dbReference type="Gene3D" id="1.10.287.130">
    <property type="match status" value="1"/>
</dbReference>
<dbReference type="CDD" id="cd00075">
    <property type="entry name" value="HATPase"/>
    <property type="match status" value="1"/>
</dbReference>
<evidence type="ECO:0000256" key="1">
    <source>
        <dbReference type="ARBA" id="ARBA00000085"/>
    </source>
</evidence>
<dbReference type="SUPFAM" id="SSF55874">
    <property type="entry name" value="ATPase domain of HSP90 chaperone/DNA topoisomerase II/histidine kinase"/>
    <property type="match status" value="1"/>
</dbReference>
<dbReference type="STRING" id="588581.Cpap_3568"/>
<dbReference type="InterPro" id="IPR004358">
    <property type="entry name" value="Sig_transdc_His_kin-like_C"/>
</dbReference>
<dbReference type="Pfam" id="PF02518">
    <property type="entry name" value="HATPase_c"/>
    <property type="match status" value="1"/>
</dbReference>
<dbReference type="eggNOG" id="COG5002">
    <property type="taxonomic scope" value="Bacteria"/>
</dbReference>
<keyword evidence="6" id="KW-0547">Nucleotide-binding</keyword>
<dbReference type="InterPro" id="IPR005467">
    <property type="entry name" value="His_kinase_dom"/>
</dbReference>
<feature type="domain" description="Histidine kinase" evidence="10">
    <location>
        <begin position="213"/>
        <end position="428"/>
    </location>
</feature>
<evidence type="ECO:0000256" key="8">
    <source>
        <dbReference type="ARBA" id="ARBA00022840"/>
    </source>
</evidence>
<proteinExistence type="predicted"/>
<organism evidence="11 12">
    <name type="scientific">Ruminiclostridium papyrosolvens DSM 2782</name>
    <dbReference type="NCBI Taxonomy" id="588581"/>
    <lineage>
        <taxon>Bacteria</taxon>
        <taxon>Bacillati</taxon>
        <taxon>Bacillota</taxon>
        <taxon>Clostridia</taxon>
        <taxon>Eubacteriales</taxon>
        <taxon>Oscillospiraceae</taxon>
        <taxon>Ruminiclostridium</taxon>
    </lineage>
</organism>
<reference evidence="11" key="1">
    <citation type="submission" date="2009-07" db="EMBL/GenBank/DDBJ databases">
        <authorList>
            <consortium name="US DOE Joint Genome Institute (JGI-PGF)"/>
            <person name="Lucas S."/>
            <person name="Copeland A."/>
            <person name="Lapidus A."/>
            <person name="Glavina del Rio T."/>
            <person name="Tice H."/>
            <person name="Bruce D."/>
            <person name="Goodwin L."/>
            <person name="Pitluck S."/>
            <person name="Larimer F."/>
            <person name="Land M.L."/>
            <person name="Mouttaki H."/>
            <person name="He Z."/>
            <person name="Zhou J."/>
            <person name="Hemme C.L."/>
        </authorList>
    </citation>
    <scope>NUCLEOTIDE SEQUENCE [LARGE SCALE GENOMIC DNA]</scope>
    <source>
        <strain evidence="11">DSM 2782</strain>
    </source>
</reference>
<gene>
    <name evidence="11" type="ORF">Cpap_3568</name>
</gene>
<evidence type="ECO:0000259" key="10">
    <source>
        <dbReference type="PROSITE" id="PS50109"/>
    </source>
</evidence>
<keyword evidence="4" id="KW-0597">Phosphoprotein</keyword>
<evidence type="ECO:0000256" key="3">
    <source>
        <dbReference type="ARBA" id="ARBA00012438"/>
    </source>
</evidence>
<dbReference type="AlphaFoldDB" id="F1T9F7"/>
<evidence type="ECO:0000313" key="12">
    <source>
        <dbReference type="Proteomes" id="UP000003860"/>
    </source>
</evidence>
<comment type="subcellular location">
    <subcellularLocation>
        <location evidence="2">Membrane</location>
    </subcellularLocation>
</comment>
<dbReference type="GO" id="GO:0000156">
    <property type="term" value="F:phosphorelay response regulator activity"/>
    <property type="evidence" value="ECO:0007669"/>
    <property type="project" value="TreeGrafter"/>
</dbReference>
<dbReference type="PROSITE" id="PS50109">
    <property type="entry name" value="HIS_KIN"/>
    <property type="match status" value="1"/>
</dbReference>
<dbReference type="GO" id="GO:0030295">
    <property type="term" value="F:protein kinase activator activity"/>
    <property type="evidence" value="ECO:0007669"/>
    <property type="project" value="TreeGrafter"/>
</dbReference>
<accession>F1T9F7</accession>
<dbReference type="SMART" id="SM00387">
    <property type="entry name" value="HATPase_c"/>
    <property type="match status" value="1"/>
</dbReference>
<evidence type="ECO:0000256" key="7">
    <source>
        <dbReference type="ARBA" id="ARBA00022777"/>
    </source>
</evidence>
<evidence type="ECO:0000256" key="9">
    <source>
        <dbReference type="ARBA" id="ARBA00023012"/>
    </source>
</evidence>
<keyword evidence="5" id="KW-0808">Transferase</keyword>
<dbReference type="CDD" id="cd00082">
    <property type="entry name" value="HisKA"/>
    <property type="match status" value="1"/>
</dbReference>
<dbReference type="PRINTS" id="PR00344">
    <property type="entry name" value="BCTRLSENSOR"/>
</dbReference>
<keyword evidence="7 11" id="KW-0418">Kinase</keyword>